<dbReference type="EMBL" id="JBGEWD010000004">
    <property type="protein sequence ID" value="MEY7999688.1"/>
    <property type="molecule type" value="Genomic_DNA"/>
</dbReference>
<comment type="caution">
    <text evidence="1">The sequence shown here is derived from an EMBL/GenBank/DDBJ whole genome shotgun (WGS) entry which is preliminary data.</text>
</comment>
<protein>
    <submittedName>
        <fullName evidence="1">Uncharacterized protein</fullName>
    </submittedName>
</protein>
<evidence type="ECO:0000313" key="1">
    <source>
        <dbReference type="EMBL" id="MEY7999688.1"/>
    </source>
</evidence>
<accession>A0ABV4BMG5</accession>
<proteinExistence type="predicted"/>
<keyword evidence="2" id="KW-1185">Reference proteome</keyword>
<gene>
    <name evidence="1" type="ORF">AB8U03_05615</name>
</gene>
<organism evidence="1 2">
    <name type="scientific">Clostridium moutaii</name>
    <dbReference type="NCBI Taxonomy" id="3240932"/>
    <lineage>
        <taxon>Bacteria</taxon>
        <taxon>Bacillati</taxon>
        <taxon>Bacillota</taxon>
        <taxon>Clostridia</taxon>
        <taxon>Eubacteriales</taxon>
        <taxon>Clostridiaceae</taxon>
        <taxon>Clostridium</taxon>
    </lineage>
</organism>
<evidence type="ECO:0000313" key="2">
    <source>
        <dbReference type="Proteomes" id="UP001564657"/>
    </source>
</evidence>
<name>A0ABV4BMG5_9CLOT</name>
<sequence>MKCENLQGCPIYTGKIKIDNKFVYKYKREYCEKDKYKCARYMVKTKAGKSFVPSDLLPDMIDRAKKIIAENTL</sequence>
<reference evidence="1 2" key="1">
    <citation type="submission" date="2024-08" db="EMBL/GenBank/DDBJ databases">
        <title>Clostridium lapicellarii sp. nov., and Clostridium renhuaiense sp. nov., two species isolated from the mud in a fermentation cellar used for producing sauce-flavour Chinese liquors.</title>
        <authorList>
            <person name="Yang F."/>
            <person name="Wang H."/>
            <person name="Chen L.Q."/>
            <person name="Zhou N."/>
            <person name="Lu J.J."/>
            <person name="Pu X.X."/>
            <person name="Wan B."/>
            <person name="Wang L."/>
            <person name="Liu S.J."/>
        </authorList>
    </citation>
    <scope>NUCLEOTIDE SEQUENCE [LARGE SCALE GENOMIC DNA]</scope>
    <source>
        <strain evidence="1 2">MT-5</strain>
    </source>
</reference>
<dbReference type="Proteomes" id="UP001564657">
    <property type="component" value="Unassembled WGS sequence"/>
</dbReference>
<dbReference type="RefSeq" id="WP_369703577.1">
    <property type="nucleotide sequence ID" value="NZ_JBGEWD010000004.1"/>
</dbReference>